<gene>
    <name evidence="2" type="ORF">POVCU2_0084450</name>
</gene>
<evidence type="ECO:0000256" key="1">
    <source>
        <dbReference type="SAM" id="Phobius"/>
    </source>
</evidence>
<organism evidence="2 3">
    <name type="scientific">Plasmodium ovale curtisi</name>
    <dbReference type="NCBI Taxonomy" id="864141"/>
    <lineage>
        <taxon>Eukaryota</taxon>
        <taxon>Sar</taxon>
        <taxon>Alveolata</taxon>
        <taxon>Apicomplexa</taxon>
        <taxon>Aconoidasida</taxon>
        <taxon>Haemosporida</taxon>
        <taxon>Plasmodiidae</taxon>
        <taxon>Plasmodium</taxon>
        <taxon>Plasmodium (Plasmodium)</taxon>
    </lineage>
</organism>
<keyword evidence="1" id="KW-1133">Transmembrane helix</keyword>
<protein>
    <submittedName>
        <fullName evidence="2">PIR Superfamily Protein</fullName>
    </submittedName>
</protein>
<evidence type="ECO:0000313" key="3">
    <source>
        <dbReference type="Proteomes" id="UP000078560"/>
    </source>
</evidence>
<sequence>MNFAEAEKYYNVLNKFQIFKSEFDKYTRDTTTGYYSYLCTEVTKILSDENKYYENTCLDVLHYLIYMIKFDSQDDKHESCMFLNFYLNNSLNEIRNNILNATKFYANIKTKCRRSFLDMNICEKEIKDIHPFVLYAIKTIFNLYYLLHKYKSIPILDDEKHCLYAYKFVSIYENSKNACKVHYNTSFCQKIINIKDQYNTYRESDNKCSNIEKKLQNPEKEEPSNILQVSGPYGSSLDGHHILGNTSNPMGNNISAPFSILLVTPFLLFILYKFTPLGLILRPHLHKYLGISGNNNEKNHKLHSNNFTDDETETHNSGYHITYNSLAQ</sequence>
<feature type="transmembrane region" description="Helical" evidence="1">
    <location>
        <begin position="254"/>
        <end position="272"/>
    </location>
</feature>
<name>A0A1A8WPY5_PLAOA</name>
<keyword evidence="1" id="KW-0472">Membrane</keyword>
<evidence type="ECO:0000313" key="2">
    <source>
        <dbReference type="EMBL" id="SBS93924.1"/>
    </source>
</evidence>
<dbReference type="EMBL" id="FLQU01001654">
    <property type="protein sequence ID" value="SBS93924.1"/>
    <property type="molecule type" value="Genomic_DNA"/>
</dbReference>
<proteinExistence type="predicted"/>
<dbReference type="AlphaFoldDB" id="A0A1A8WPY5"/>
<dbReference type="Proteomes" id="UP000078560">
    <property type="component" value="Unassembled WGS sequence"/>
</dbReference>
<accession>A0A1A8WPY5</accession>
<reference evidence="3" key="1">
    <citation type="submission" date="2016-05" db="EMBL/GenBank/DDBJ databases">
        <authorList>
            <person name="Naeem Raeece"/>
        </authorList>
    </citation>
    <scope>NUCLEOTIDE SEQUENCE [LARGE SCALE GENOMIC DNA]</scope>
</reference>
<keyword evidence="1" id="KW-0812">Transmembrane</keyword>